<dbReference type="SMART" id="SM00563">
    <property type="entry name" value="PlsC"/>
    <property type="match status" value="1"/>
</dbReference>
<gene>
    <name evidence="5" type="ORF">TRSC58_03249</name>
</gene>
<dbReference type="OrthoDB" id="417078at2759"/>
<evidence type="ECO:0000313" key="5">
    <source>
        <dbReference type="EMBL" id="ESL09038.1"/>
    </source>
</evidence>
<keyword evidence="3" id="KW-0472">Membrane</keyword>
<dbReference type="GO" id="GO:0003841">
    <property type="term" value="F:1-acylglycerol-3-phosphate O-acyltransferase activity"/>
    <property type="evidence" value="ECO:0007669"/>
    <property type="project" value="TreeGrafter"/>
</dbReference>
<dbReference type="GO" id="GO:0006654">
    <property type="term" value="P:phosphatidic acid biosynthetic process"/>
    <property type="evidence" value="ECO:0007669"/>
    <property type="project" value="TreeGrafter"/>
</dbReference>
<reference evidence="5 6" key="1">
    <citation type="submission" date="2013-07" db="EMBL/GenBank/DDBJ databases">
        <authorList>
            <person name="Stoco P.H."/>
            <person name="Wagner G."/>
            <person name="Gerber A."/>
            <person name="Zaha A."/>
            <person name="Thompson C."/>
            <person name="Bartholomeu D.C."/>
            <person name="Luckemeyer D.D."/>
            <person name="Bahia D."/>
            <person name="Loreto E."/>
            <person name="Prestes E.B."/>
            <person name="Lima F.M."/>
            <person name="Rodrigues-Luiz G."/>
            <person name="Vallejo G.A."/>
            <person name="Filho J.F."/>
            <person name="Monteiro K.M."/>
            <person name="Tyler K.M."/>
            <person name="de Almeida L.G."/>
            <person name="Ortiz M.F."/>
            <person name="Siervo M.A."/>
            <person name="de Moraes M.H."/>
            <person name="Cunha O.L."/>
            <person name="Mendonca-Neto R."/>
            <person name="Silva R."/>
            <person name="Teixeira S.M."/>
            <person name="Murta S.M."/>
            <person name="Sincero T.C."/>
            <person name="Mendes T.A."/>
            <person name="Urmenyi T.P."/>
            <person name="Silva V.G."/>
            <person name="da Rocha W.D."/>
            <person name="Andersson B."/>
            <person name="Romanha A.J."/>
            <person name="Steindel M."/>
            <person name="de Vasconcelos A.T."/>
            <person name="Grisard E.C."/>
        </authorList>
    </citation>
    <scope>NUCLEOTIDE SEQUENCE [LARGE SCALE GENOMIC DNA]</scope>
    <source>
        <strain evidence="5 6">SC58</strain>
    </source>
</reference>
<comment type="caution">
    <text evidence="5">The sequence shown here is derived from an EMBL/GenBank/DDBJ whole genome shotgun (WGS) entry which is preliminary data.</text>
</comment>
<dbReference type="SUPFAM" id="SSF69593">
    <property type="entry name" value="Glycerol-3-phosphate (1)-acyltransferase"/>
    <property type="match status" value="1"/>
</dbReference>
<keyword evidence="3" id="KW-1133">Transmembrane helix</keyword>
<dbReference type="GO" id="GO:0005783">
    <property type="term" value="C:endoplasmic reticulum"/>
    <property type="evidence" value="ECO:0007669"/>
    <property type="project" value="TreeGrafter"/>
</dbReference>
<dbReference type="EMBL" id="AUPL01003249">
    <property type="protein sequence ID" value="ESL09038.1"/>
    <property type="molecule type" value="Genomic_DNA"/>
</dbReference>
<sequence length="270" mass="30820">MASPKILRLLVTAYIFLLLAVAWIVSWILQVLFMVVTYPFLSRSQQQDCCGFIFRFASFWCIDFMNPLWRSHILKPFPKVKGKKVLIMINHLSAADPFLMIRVLFPLDATWIAKNGLFRVPFGGWCMANADDLRVHFVNKRAGFETVKGTVGSMMEEARLKLRRGRPIALFPEGMRSSEPEGGLQPFRLGFFRLAVEEGAMIVPIAISGTQDCWPLFSPLMDQATAYFSCGDVVDASKFKTAEELRDHVWQVITDLRDSHPDRRGKVRQQ</sequence>
<dbReference type="CDD" id="cd07989">
    <property type="entry name" value="LPLAT_AGPAT-like"/>
    <property type="match status" value="1"/>
</dbReference>
<feature type="domain" description="Phospholipid/glycerol acyltransferase" evidence="4">
    <location>
        <begin position="85"/>
        <end position="210"/>
    </location>
</feature>
<dbReference type="VEuPathDB" id="TriTrypDB:TRSC58_03249"/>
<feature type="transmembrane region" description="Helical" evidence="3">
    <location>
        <begin position="12"/>
        <end position="41"/>
    </location>
</feature>
<evidence type="ECO:0000256" key="1">
    <source>
        <dbReference type="ARBA" id="ARBA00022679"/>
    </source>
</evidence>
<evidence type="ECO:0000256" key="2">
    <source>
        <dbReference type="ARBA" id="ARBA00023315"/>
    </source>
</evidence>
<keyword evidence="3" id="KW-0812">Transmembrane</keyword>
<evidence type="ECO:0000259" key="4">
    <source>
        <dbReference type="SMART" id="SM00563"/>
    </source>
</evidence>
<dbReference type="AlphaFoldDB" id="A0A061J0W3"/>
<dbReference type="InterPro" id="IPR002123">
    <property type="entry name" value="Plipid/glycerol_acylTrfase"/>
</dbReference>
<proteinExistence type="predicted"/>
<keyword evidence="1 5" id="KW-0808">Transferase</keyword>
<evidence type="ECO:0000256" key="3">
    <source>
        <dbReference type="SAM" id="Phobius"/>
    </source>
</evidence>
<dbReference type="PANTHER" id="PTHR10434:SF11">
    <property type="entry name" value="1-ACYL-SN-GLYCEROL-3-PHOSPHATE ACYLTRANSFERASE"/>
    <property type="match status" value="1"/>
</dbReference>
<keyword evidence="6" id="KW-1185">Reference proteome</keyword>
<dbReference type="Proteomes" id="UP000031737">
    <property type="component" value="Unassembled WGS sequence"/>
</dbReference>
<organism evidence="5 6">
    <name type="scientific">Trypanosoma rangeli SC58</name>
    <dbReference type="NCBI Taxonomy" id="429131"/>
    <lineage>
        <taxon>Eukaryota</taxon>
        <taxon>Discoba</taxon>
        <taxon>Euglenozoa</taxon>
        <taxon>Kinetoplastea</taxon>
        <taxon>Metakinetoplastina</taxon>
        <taxon>Trypanosomatida</taxon>
        <taxon>Trypanosomatidae</taxon>
        <taxon>Trypanosoma</taxon>
        <taxon>Herpetosoma</taxon>
    </lineage>
</organism>
<accession>A0A061J0W3</accession>
<keyword evidence="2 5" id="KW-0012">Acyltransferase</keyword>
<protein>
    <submittedName>
        <fullName evidence="5">1-acyl-sn-glycerol-3-phosphate acyltransferase</fullName>
    </submittedName>
</protein>
<evidence type="ECO:0000313" key="6">
    <source>
        <dbReference type="Proteomes" id="UP000031737"/>
    </source>
</evidence>
<dbReference type="PANTHER" id="PTHR10434">
    <property type="entry name" value="1-ACYL-SN-GLYCEROL-3-PHOSPHATE ACYLTRANSFERASE"/>
    <property type="match status" value="1"/>
</dbReference>
<name>A0A061J0W3_TRYRA</name>
<dbReference type="Pfam" id="PF01553">
    <property type="entry name" value="Acyltransferase"/>
    <property type="match status" value="1"/>
</dbReference>